<name>A0A381TCU1_9ZZZZ</name>
<dbReference type="CDD" id="cd06971">
    <property type="entry name" value="PgpA"/>
    <property type="match status" value="1"/>
</dbReference>
<sequence>MGTGVGIGLTPIAPATWASLAAVLIYGFSPLDEDSAGFFLLCGLAFLFGIWACQTLITETDRDPSRAVWDEFAGMWITCLFLPKTLPWLAGAFLVFRVLDILKPWPIRRFEGLPGGLGIMADDLVAGVIGAVGLNVVYRVFF</sequence>
<evidence type="ECO:0000259" key="2">
    <source>
        <dbReference type="Pfam" id="PF04608"/>
    </source>
</evidence>
<dbReference type="Pfam" id="PF04608">
    <property type="entry name" value="PgpA"/>
    <property type="match status" value="1"/>
</dbReference>
<dbReference type="AlphaFoldDB" id="A0A381TCU1"/>
<keyword evidence="1" id="KW-0472">Membrane</keyword>
<dbReference type="InterPro" id="IPR026037">
    <property type="entry name" value="PgpA"/>
</dbReference>
<reference evidence="3" key="1">
    <citation type="submission" date="2018-05" db="EMBL/GenBank/DDBJ databases">
        <authorList>
            <person name="Lanie J.A."/>
            <person name="Ng W.-L."/>
            <person name="Kazmierczak K.M."/>
            <person name="Andrzejewski T.M."/>
            <person name="Davidsen T.M."/>
            <person name="Wayne K.J."/>
            <person name="Tettelin H."/>
            <person name="Glass J.I."/>
            <person name="Rusch D."/>
            <person name="Podicherti R."/>
            <person name="Tsui H.-C.T."/>
            <person name="Winkler M.E."/>
        </authorList>
    </citation>
    <scope>NUCLEOTIDE SEQUENCE</scope>
</reference>
<dbReference type="GO" id="GO:0008962">
    <property type="term" value="F:phosphatidylglycerophosphatase activity"/>
    <property type="evidence" value="ECO:0007669"/>
    <property type="project" value="InterPro"/>
</dbReference>
<dbReference type="SUPFAM" id="SSF101307">
    <property type="entry name" value="YutG-like"/>
    <property type="match status" value="1"/>
</dbReference>
<feature type="transmembrane region" description="Helical" evidence="1">
    <location>
        <begin position="72"/>
        <end position="96"/>
    </location>
</feature>
<feature type="transmembrane region" description="Helical" evidence="1">
    <location>
        <begin position="6"/>
        <end position="26"/>
    </location>
</feature>
<evidence type="ECO:0000313" key="3">
    <source>
        <dbReference type="EMBL" id="SVA13972.1"/>
    </source>
</evidence>
<dbReference type="PIRSF" id="PIRSF006162">
    <property type="entry name" value="PgpA"/>
    <property type="match status" value="1"/>
</dbReference>
<evidence type="ECO:0000256" key="1">
    <source>
        <dbReference type="SAM" id="Phobius"/>
    </source>
</evidence>
<feature type="transmembrane region" description="Helical" evidence="1">
    <location>
        <begin position="38"/>
        <end position="57"/>
    </location>
</feature>
<dbReference type="PANTHER" id="PTHR36305">
    <property type="entry name" value="PHOSPHATIDYLGLYCEROPHOSPHATASE A"/>
    <property type="match status" value="1"/>
</dbReference>
<dbReference type="InterPro" id="IPR007686">
    <property type="entry name" value="YutG/PgpA"/>
</dbReference>
<proteinExistence type="predicted"/>
<gene>
    <name evidence="3" type="ORF">METZ01_LOCUS66826</name>
</gene>
<organism evidence="3">
    <name type="scientific">marine metagenome</name>
    <dbReference type="NCBI Taxonomy" id="408172"/>
    <lineage>
        <taxon>unclassified sequences</taxon>
        <taxon>metagenomes</taxon>
        <taxon>ecological metagenomes</taxon>
    </lineage>
</organism>
<dbReference type="GO" id="GO:0006629">
    <property type="term" value="P:lipid metabolic process"/>
    <property type="evidence" value="ECO:0007669"/>
    <property type="project" value="InterPro"/>
</dbReference>
<dbReference type="EMBL" id="UINC01004390">
    <property type="protein sequence ID" value="SVA13972.1"/>
    <property type="molecule type" value="Genomic_DNA"/>
</dbReference>
<feature type="transmembrane region" description="Helical" evidence="1">
    <location>
        <begin position="117"/>
        <end position="138"/>
    </location>
</feature>
<feature type="domain" description="YutG/PgpA" evidence="2">
    <location>
        <begin position="2"/>
        <end position="136"/>
    </location>
</feature>
<accession>A0A381TCU1</accession>
<dbReference type="InterPro" id="IPR036681">
    <property type="entry name" value="PgpA-like_sf"/>
</dbReference>
<dbReference type="PANTHER" id="PTHR36305:SF1">
    <property type="entry name" value="PHOSPHATIDYLGLYCEROPHOSPHATASE A"/>
    <property type="match status" value="1"/>
</dbReference>
<protein>
    <recommendedName>
        <fullName evidence="2">YutG/PgpA domain-containing protein</fullName>
    </recommendedName>
</protein>
<keyword evidence="1" id="KW-1133">Transmembrane helix</keyword>
<keyword evidence="1" id="KW-0812">Transmembrane</keyword>